<sequence length="190" mass="21870">MDTKPHLFNIAGVIPPVDENDGASRHRSPYTISIITLIELFAYTEERKVILDGLLRYRAELYKAGIVTGYQWLDGSFTTDIEVLENRPPNDIDVVTLFHLPNGETQLSFLPKIKDLLTPKLTKLNFKVDAYPVILGQNLTYDLIQHITYWYSMWSHRKSDNLWKGFLQVPLNYEEDQQAITLLNCKGGIE</sequence>
<organism evidence="1 2">
    <name type="scientific">Acinetobacter thutiue</name>
    <dbReference type="NCBI Taxonomy" id="2998078"/>
    <lineage>
        <taxon>Bacteria</taxon>
        <taxon>Pseudomonadati</taxon>
        <taxon>Pseudomonadota</taxon>
        <taxon>Gammaproteobacteria</taxon>
        <taxon>Moraxellales</taxon>
        <taxon>Moraxellaceae</taxon>
        <taxon>Acinetobacter</taxon>
    </lineage>
</organism>
<evidence type="ECO:0008006" key="3">
    <source>
        <dbReference type="Google" id="ProtNLM"/>
    </source>
</evidence>
<evidence type="ECO:0000313" key="2">
    <source>
        <dbReference type="Proteomes" id="UP001168524"/>
    </source>
</evidence>
<protein>
    <recommendedName>
        <fullName evidence="3">Nucleotidyltransferase family protein</fullName>
    </recommendedName>
</protein>
<dbReference type="Pfam" id="PF22014">
    <property type="entry name" value="DUF6932"/>
    <property type="match status" value="1"/>
</dbReference>
<dbReference type="InterPro" id="IPR053860">
    <property type="entry name" value="DUF6932"/>
</dbReference>
<dbReference type="RefSeq" id="WP_267979527.1">
    <property type="nucleotide sequence ID" value="NZ_JAPQKF010000001.1"/>
</dbReference>
<proteinExistence type="predicted"/>
<reference evidence="1" key="1">
    <citation type="submission" date="2023-06" db="EMBL/GenBank/DDBJ databases">
        <title>Two novel species of Acinetobacter isolated from motorbike repairing workshop in Vietnam.</title>
        <authorList>
            <person name="Le N.T.T."/>
        </authorList>
    </citation>
    <scope>NUCLEOTIDE SEQUENCE</scope>
    <source>
        <strain evidence="1">VNH17</strain>
    </source>
</reference>
<gene>
    <name evidence="1" type="ORF">QTA56_03350</name>
</gene>
<evidence type="ECO:0000313" key="1">
    <source>
        <dbReference type="EMBL" id="MDN0013276.1"/>
    </source>
</evidence>
<name>A0ABT7WKQ8_9GAMM</name>
<dbReference type="Proteomes" id="UP001168524">
    <property type="component" value="Unassembled WGS sequence"/>
</dbReference>
<keyword evidence="2" id="KW-1185">Reference proteome</keyword>
<dbReference type="EMBL" id="JAUDZE010000001">
    <property type="protein sequence ID" value="MDN0013276.1"/>
    <property type="molecule type" value="Genomic_DNA"/>
</dbReference>
<accession>A0ABT7WKQ8</accession>
<comment type="caution">
    <text evidence="1">The sequence shown here is derived from an EMBL/GenBank/DDBJ whole genome shotgun (WGS) entry which is preliminary data.</text>
</comment>